<feature type="compositionally biased region" description="Polar residues" evidence="9">
    <location>
        <begin position="671"/>
        <end position="683"/>
    </location>
</feature>
<keyword evidence="4 10" id="KW-0812">Transmembrane</keyword>
<dbReference type="Gene3D" id="3.40.50.300">
    <property type="entry name" value="P-loop containing nucleotide triphosphate hydrolases"/>
    <property type="match status" value="1"/>
</dbReference>
<feature type="transmembrane region" description="Helical" evidence="10">
    <location>
        <begin position="521"/>
        <end position="541"/>
    </location>
</feature>
<feature type="region of interest" description="Disordered" evidence="9">
    <location>
        <begin position="651"/>
        <end position="691"/>
    </location>
</feature>
<dbReference type="InterPro" id="IPR050352">
    <property type="entry name" value="ABCG_transporters"/>
</dbReference>
<proteinExistence type="inferred from homology"/>
<dbReference type="FunFam" id="3.40.50.300:FF:000622">
    <property type="entry name" value="ATP-binding cassette sub-family G member 2"/>
    <property type="match status" value="1"/>
</dbReference>
<dbReference type="SUPFAM" id="SSF52540">
    <property type="entry name" value="P-loop containing nucleoside triphosphate hydrolases"/>
    <property type="match status" value="1"/>
</dbReference>
<dbReference type="GO" id="GO:0005524">
    <property type="term" value="F:ATP binding"/>
    <property type="evidence" value="ECO:0007669"/>
    <property type="project" value="UniProtKB-KW"/>
</dbReference>
<dbReference type="GO" id="GO:0140359">
    <property type="term" value="F:ABC-type transporter activity"/>
    <property type="evidence" value="ECO:0007669"/>
    <property type="project" value="InterPro"/>
</dbReference>
<comment type="caution">
    <text evidence="13">The sequence shown here is derived from an EMBL/GenBank/DDBJ whole genome shotgun (WGS) entry which is preliminary data.</text>
</comment>
<evidence type="ECO:0000256" key="6">
    <source>
        <dbReference type="ARBA" id="ARBA00022840"/>
    </source>
</evidence>
<sequence length="691" mass="78390">MNIEDNQTMIMLKVDENKRIHGSTISFNSINYTISSKKWYKYLSLPGFENHEKEILHNITGIFKPGMNAILGPTASGKSTLLDILANRKDQQDLTGEILLDGQPYREDFNSRIGYVVQDDILSETLTVRENLMFSANLRLPRNISFKDKINIVSLVISQLELNKCADSKIGTQSNRQVSGGERKRTNIGMELVLSPTVLLLDEPTSGLDSSTANNIIECLSQLSQKGHTIIFSIHQPRYSIFKLFDNLLLIGAGYCIYHGSVNDILPFFSSIGLTCEEHDNPADFILDVCQGIRHISYPIDDIDNQTDQRKDKICQYLNSVFIKSSIYESIEQQIEDANKSSDGTLNKQVKHMSRPCLIEMWYVSQRVFRNSYRNSTLMIMQTIVPICLAILVGCLYMNTDNTIENGVKNRLGAIFFIVSNEVFINLSALELFIKERVLFAHENASGYYRVSTYFISKLMCDIILLRLFPSIVFAFISYLMIQFQRTINKYLIYQLAIFATSVCSASVCFFVSASVETIGVANLVAASFCVVMLVFTGYLVDVTNIVKFLAWIKWVSLFRYASNVITINEFTQLKLCLMNNTNICLIKGENILDNHKIDYSTIWDLWKNFVALAAITFFFFILTFIQLLRLSRRKSPGNLLDASGVEVQQKLGQQGSSDSSTHQLGEGDSRQQQQQHKLGQNDSEQHQHKS</sequence>
<evidence type="ECO:0000313" key="13">
    <source>
        <dbReference type="EMBL" id="CAF1326361.1"/>
    </source>
</evidence>
<feature type="transmembrane region" description="Helical" evidence="10">
    <location>
        <begin position="610"/>
        <end position="629"/>
    </location>
</feature>
<dbReference type="GO" id="GO:0015562">
    <property type="term" value="F:efflux transmembrane transporter activity"/>
    <property type="evidence" value="ECO:0007669"/>
    <property type="project" value="UniProtKB-ARBA"/>
</dbReference>
<feature type="transmembrane region" description="Helical" evidence="10">
    <location>
        <begin position="412"/>
        <end position="434"/>
    </location>
</feature>
<dbReference type="PANTHER" id="PTHR48041">
    <property type="entry name" value="ABC TRANSPORTER G FAMILY MEMBER 28"/>
    <property type="match status" value="1"/>
</dbReference>
<feature type="compositionally biased region" description="Polar residues" evidence="9">
    <location>
        <begin position="651"/>
        <end position="664"/>
    </location>
</feature>
<keyword evidence="6" id="KW-0067">ATP-binding</keyword>
<dbReference type="AlphaFoldDB" id="A0A815FBR9"/>
<dbReference type="Pfam" id="PF01061">
    <property type="entry name" value="ABC2_membrane"/>
    <property type="match status" value="1"/>
</dbReference>
<dbReference type="InterPro" id="IPR027417">
    <property type="entry name" value="P-loop_NTPase"/>
</dbReference>
<dbReference type="InterPro" id="IPR043926">
    <property type="entry name" value="ABCG_dom"/>
</dbReference>
<dbReference type="Pfam" id="PF19055">
    <property type="entry name" value="ABC2_membrane_7"/>
    <property type="match status" value="1"/>
</dbReference>
<dbReference type="GO" id="GO:0016887">
    <property type="term" value="F:ATP hydrolysis activity"/>
    <property type="evidence" value="ECO:0007669"/>
    <property type="project" value="InterPro"/>
</dbReference>
<evidence type="ECO:0000256" key="8">
    <source>
        <dbReference type="ARBA" id="ARBA00023136"/>
    </source>
</evidence>
<feature type="domain" description="ABC transporter" evidence="11">
    <location>
        <begin position="34"/>
        <end position="278"/>
    </location>
</feature>
<evidence type="ECO:0000259" key="11">
    <source>
        <dbReference type="PROSITE" id="PS50893"/>
    </source>
</evidence>
<comment type="subcellular location">
    <subcellularLocation>
        <location evidence="1">Membrane</location>
        <topology evidence="1">Multi-pass membrane protein</topology>
    </subcellularLocation>
</comment>
<dbReference type="Pfam" id="PF00005">
    <property type="entry name" value="ABC_tran"/>
    <property type="match status" value="1"/>
</dbReference>
<dbReference type="EMBL" id="CAJNOL010001271">
    <property type="protein sequence ID" value="CAF1326361.1"/>
    <property type="molecule type" value="Genomic_DNA"/>
</dbReference>
<name>A0A815FBR9_9BILA</name>
<evidence type="ECO:0000256" key="10">
    <source>
        <dbReference type="SAM" id="Phobius"/>
    </source>
</evidence>
<evidence type="ECO:0000256" key="3">
    <source>
        <dbReference type="ARBA" id="ARBA00022448"/>
    </source>
</evidence>
<evidence type="ECO:0000256" key="4">
    <source>
        <dbReference type="ARBA" id="ARBA00022692"/>
    </source>
</evidence>
<keyword evidence="5" id="KW-0547">Nucleotide-binding</keyword>
<evidence type="ECO:0000256" key="1">
    <source>
        <dbReference type="ARBA" id="ARBA00004141"/>
    </source>
</evidence>
<evidence type="ECO:0000256" key="9">
    <source>
        <dbReference type="SAM" id="MobiDB-lite"/>
    </source>
</evidence>
<keyword evidence="14" id="KW-1185">Reference proteome</keyword>
<accession>A0A815FBR9</accession>
<dbReference type="Proteomes" id="UP000663870">
    <property type="component" value="Unassembled WGS sequence"/>
</dbReference>
<feature type="transmembrane region" description="Helical" evidence="10">
    <location>
        <begin position="455"/>
        <end position="480"/>
    </location>
</feature>
<dbReference type="InterPro" id="IPR013525">
    <property type="entry name" value="ABC2_TM"/>
</dbReference>
<evidence type="ECO:0000256" key="5">
    <source>
        <dbReference type="ARBA" id="ARBA00022741"/>
    </source>
</evidence>
<dbReference type="EMBL" id="CAJNOH010000730">
    <property type="protein sequence ID" value="CAF1112939.1"/>
    <property type="molecule type" value="Genomic_DNA"/>
</dbReference>
<protein>
    <recommendedName>
        <fullName evidence="11">ABC transporter domain-containing protein</fullName>
    </recommendedName>
</protein>
<dbReference type="GO" id="GO:0016324">
    <property type="term" value="C:apical plasma membrane"/>
    <property type="evidence" value="ECO:0007669"/>
    <property type="project" value="UniProtKB-ARBA"/>
</dbReference>
<keyword evidence="8 10" id="KW-0472">Membrane</keyword>
<dbReference type="InterPro" id="IPR003593">
    <property type="entry name" value="AAA+_ATPase"/>
</dbReference>
<gene>
    <name evidence="13" type="ORF">JXQ802_LOCUS30823</name>
    <name evidence="12" type="ORF">PYM288_LOCUS20285</name>
</gene>
<keyword evidence="3" id="KW-0813">Transport</keyword>
<evidence type="ECO:0000256" key="7">
    <source>
        <dbReference type="ARBA" id="ARBA00022989"/>
    </source>
</evidence>
<evidence type="ECO:0000313" key="14">
    <source>
        <dbReference type="Proteomes" id="UP000663870"/>
    </source>
</evidence>
<evidence type="ECO:0000256" key="2">
    <source>
        <dbReference type="ARBA" id="ARBA00005814"/>
    </source>
</evidence>
<dbReference type="SMART" id="SM00382">
    <property type="entry name" value="AAA"/>
    <property type="match status" value="1"/>
</dbReference>
<dbReference type="Proteomes" id="UP000663854">
    <property type="component" value="Unassembled WGS sequence"/>
</dbReference>
<feature type="transmembrane region" description="Helical" evidence="10">
    <location>
        <begin position="377"/>
        <end position="400"/>
    </location>
</feature>
<dbReference type="PROSITE" id="PS50893">
    <property type="entry name" value="ABC_TRANSPORTER_2"/>
    <property type="match status" value="1"/>
</dbReference>
<keyword evidence="7 10" id="KW-1133">Transmembrane helix</keyword>
<dbReference type="GO" id="GO:0008514">
    <property type="term" value="F:organic anion transmembrane transporter activity"/>
    <property type="evidence" value="ECO:0007669"/>
    <property type="project" value="UniProtKB-ARBA"/>
</dbReference>
<dbReference type="CDD" id="cd03213">
    <property type="entry name" value="ABCG_EPDR"/>
    <property type="match status" value="1"/>
</dbReference>
<organism evidence="13 14">
    <name type="scientific">Rotaria sordida</name>
    <dbReference type="NCBI Taxonomy" id="392033"/>
    <lineage>
        <taxon>Eukaryota</taxon>
        <taxon>Metazoa</taxon>
        <taxon>Spiralia</taxon>
        <taxon>Gnathifera</taxon>
        <taxon>Rotifera</taxon>
        <taxon>Eurotatoria</taxon>
        <taxon>Bdelloidea</taxon>
        <taxon>Philodinida</taxon>
        <taxon>Philodinidae</taxon>
        <taxon>Rotaria</taxon>
    </lineage>
</organism>
<dbReference type="InterPro" id="IPR003439">
    <property type="entry name" value="ABC_transporter-like_ATP-bd"/>
</dbReference>
<evidence type="ECO:0000313" key="12">
    <source>
        <dbReference type="EMBL" id="CAF1112939.1"/>
    </source>
</evidence>
<feature type="transmembrane region" description="Helical" evidence="10">
    <location>
        <begin position="492"/>
        <end position="514"/>
    </location>
</feature>
<reference evidence="13" key="1">
    <citation type="submission" date="2021-02" db="EMBL/GenBank/DDBJ databases">
        <authorList>
            <person name="Nowell W R."/>
        </authorList>
    </citation>
    <scope>NUCLEOTIDE SEQUENCE</scope>
</reference>
<comment type="similarity">
    <text evidence="2">Belongs to the ABC transporter superfamily. ABCG family. Eye pigment precursor importer (TC 3.A.1.204) subfamily.</text>
</comment>
<dbReference type="PANTHER" id="PTHR48041:SF116">
    <property type="entry name" value="PROTEIN BROWN"/>
    <property type="match status" value="1"/>
</dbReference>